<dbReference type="PANTHER" id="PTHR38471:SF2">
    <property type="entry name" value="FOUR HELIX BUNDLE PROTEIN"/>
    <property type="match status" value="1"/>
</dbReference>
<dbReference type="NCBIfam" id="TIGR02436">
    <property type="entry name" value="four helix bundle protein"/>
    <property type="match status" value="1"/>
</dbReference>
<comment type="caution">
    <text evidence="1">The sequence shown here is derived from an EMBL/GenBank/DDBJ whole genome shotgun (WGS) entry which is preliminary data.</text>
</comment>
<dbReference type="Proteomes" id="UP000178783">
    <property type="component" value="Unassembled WGS sequence"/>
</dbReference>
<protein>
    <recommendedName>
        <fullName evidence="3">Four helix bundle protein</fullName>
    </recommendedName>
</protein>
<dbReference type="Pfam" id="PF05635">
    <property type="entry name" value="23S_rRNA_IVP"/>
    <property type="match status" value="1"/>
</dbReference>
<gene>
    <name evidence="1" type="ORF">A3H66_03200</name>
</gene>
<evidence type="ECO:0000313" key="1">
    <source>
        <dbReference type="EMBL" id="OGF23934.1"/>
    </source>
</evidence>
<dbReference type="InterPro" id="IPR036583">
    <property type="entry name" value="23S_rRNA_IVS_sf"/>
</dbReference>
<dbReference type="AlphaFoldDB" id="A0A1F5SB59"/>
<accession>A0A1F5SB59</accession>
<dbReference type="PANTHER" id="PTHR38471">
    <property type="entry name" value="FOUR HELIX BUNDLE PROTEIN"/>
    <property type="match status" value="1"/>
</dbReference>
<reference evidence="1 2" key="1">
    <citation type="journal article" date="2016" name="Nat. Commun.">
        <title>Thousands of microbial genomes shed light on interconnected biogeochemical processes in an aquifer system.</title>
        <authorList>
            <person name="Anantharaman K."/>
            <person name="Brown C.T."/>
            <person name="Hug L.A."/>
            <person name="Sharon I."/>
            <person name="Castelle C.J."/>
            <person name="Probst A.J."/>
            <person name="Thomas B.C."/>
            <person name="Singh A."/>
            <person name="Wilkins M.J."/>
            <person name="Karaoz U."/>
            <person name="Brodie E.L."/>
            <person name="Williams K.H."/>
            <person name="Hubbard S.S."/>
            <person name="Banfield J.F."/>
        </authorList>
    </citation>
    <scope>NUCLEOTIDE SEQUENCE [LARGE SCALE GENOMIC DNA]</scope>
</reference>
<dbReference type="Gene3D" id="1.20.1440.60">
    <property type="entry name" value="23S rRNA-intervening sequence"/>
    <property type="match status" value="1"/>
</dbReference>
<dbReference type="EMBL" id="MFFW01000043">
    <property type="protein sequence ID" value="OGF23934.1"/>
    <property type="molecule type" value="Genomic_DNA"/>
</dbReference>
<dbReference type="InterPro" id="IPR012657">
    <property type="entry name" value="23S_rRNA-intervening_sequence"/>
</dbReference>
<organism evidence="1 2">
    <name type="scientific">Candidatus Falkowbacteria bacterium RIFCSPLOWO2_02_FULL_45_21</name>
    <dbReference type="NCBI Taxonomy" id="1797989"/>
    <lineage>
        <taxon>Bacteria</taxon>
        <taxon>Candidatus Falkowiibacteriota</taxon>
    </lineage>
</organism>
<name>A0A1F5SB59_9BACT</name>
<dbReference type="STRING" id="1797989.A3H66_03200"/>
<sequence>MNKGGLENLEIYKLAERLEIFIFKVTERFPKDEKFRSVDQLRRSSASVTDNISESYNRFSYQDKINRMYIARGEAGETKAGTRKAFKKGFISEKIATFVGEKYNEHDKIVKHGE</sequence>
<dbReference type="SUPFAM" id="SSF158446">
    <property type="entry name" value="IVS-encoded protein-like"/>
    <property type="match status" value="1"/>
</dbReference>
<proteinExistence type="predicted"/>
<evidence type="ECO:0008006" key="3">
    <source>
        <dbReference type="Google" id="ProtNLM"/>
    </source>
</evidence>
<evidence type="ECO:0000313" key="2">
    <source>
        <dbReference type="Proteomes" id="UP000178783"/>
    </source>
</evidence>